<feature type="transmembrane region" description="Helical" evidence="8">
    <location>
        <begin position="396"/>
        <end position="415"/>
    </location>
</feature>
<dbReference type="EMBL" id="LTAY01000025">
    <property type="protein sequence ID" value="OPX49348.1"/>
    <property type="molecule type" value="Genomic_DNA"/>
</dbReference>
<dbReference type="InterPro" id="IPR006043">
    <property type="entry name" value="NCS2"/>
</dbReference>
<feature type="transmembrane region" description="Helical" evidence="8">
    <location>
        <begin position="300"/>
        <end position="321"/>
    </location>
</feature>
<gene>
    <name evidence="9" type="primary">uraA</name>
    <name evidence="9" type="ORF">CLTHE_07300</name>
</gene>
<dbReference type="PROSITE" id="PS01116">
    <property type="entry name" value="XANTH_URACIL_PERMASE"/>
    <property type="match status" value="1"/>
</dbReference>
<evidence type="ECO:0000256" key="8">
    <source>
        <dbReference type="SAM" id="Phobius"/>
    </source>
</evidence>
<feature type="transmembrane region" description="Helical" evidence="8">
    <location>
        <begin position="126"/>
        <end position="147"/>
    </location>
</feature>
<dbReference type="PANTHER" id="PTHR42810">
    <property type="entry name" value="PURINE PERMEASE C1399.01C-RELATED"/>
    <property type="match status" value="1"/>
</dbReference>
<keyword evidence="5 8" id="KW-0812">Transmembrane</keyword>
<keyword evidence="6 8" id="KW-1133">Transmembrane helix</keyword>
<feature type="transmembrane region" description="Helical" evidence="8">
    <location>
        <begin position="96"/>
        <end position="114"/>
    </location>
</feature>
<feature type="transmembrane region" description="Helical" evidence="8">
    <location>
        <begin position="357"/>
        <end position="376"/>
    </location>
</feature>
<comment type="subcellular location">
    <subcellularLocation>
        <location evidence="1">Cell membrane</location>
        <topology evidence="1">Multi-pass membrane protein</topology>
    </subcellularLocation>
</comment>
<name>A0A1V4SYR7_9CLOT</name>
<dbReference type="GO" id="GO:0005886">
    <property type="term" value="C:plasma membrane"/>
    <property type="evidence" value="ECO:0007669"/>
    <property type="project" value="UniProtKB-SubCell"/>
</dbReference>
<organism evidence="9 10">
    <name type="scientific">Clostridium thermobutyricum DSM 4928</name>
    <dbReference type="NCBI Taxonomy" id="1121339"/>
    <lineage>
        <taxon>Bacteria</taxon>
        <taxon>Bacillati</taxon>
        <taxon>Bacillota</taxon>
        <taxon>Clostridia</taxon>
        <taxon>Eubacteriales</taxon>
        <taxon>Clostridiaceae</taxon>
        <taxon>Clostridium</taxon>
    </lineage>
</organism>
<evidence type="ECO:0000256" key="6">
    <source>
        <dbReference type="ARBA" id="ARBA00022989"/>
    </source>
</evidence>
<dbReference type="Pfam" id="PF00860">
    <property type="entry name" value="Xan_ur_permease"/>
    <property type="match status" value="1"/>
</dbReference>
<comment type="caution">
    <text evidence="9">The sequence shown here is derived from an EMBL/GenBank/DDBJ whole genome shotgun (WGS) entry which is preliminary data.</text>
</comment>
<feature type="transmembrane region" description="Helical" evidence="8">
    <location>
        <begin position="327"/>
        <end position="345"/>
    </location>
</feature>
<feature type="transmembrane region" description="Helical" evidence="8">
    <location>
        <begin position="178"/>
        <end position="197"/>
    </location>
</feature>
<dbReference type="AlphaFoldDB" id="A0A1V4SYR7"/>
<dbReference type="OrthoDB" id="9779092at2"/>
<evidence type="ECO:0000256" key="4">
    <source>
        <dbReference type="ARBA" id="ARBA00022475"/>
    </source>
</evidence>
<keyword evidence="3" id="KW-0813">Transport</keyword>
<evidence type="ECO:0000256" key="7">
    <source>
        <dbReference type="ARBA" id="ARBA00023136"/>
    </source>
</evidence>
<feature type="transmembrane region" description="Helical" evidence="8">
    <location>
        <begin position="71"/>
        <end position="90"/>
    </location>
</feature>
<feature type="transmembrane region" description="Helical" evidence="8">
    <location>
        <begin position="217"/>
        <end position="235"/>
    </location>
</feature>
<keyword evidence="4" id="KW-1003">Cell membrane</keyword>
<reference evidence="9 10" key="1">
    <citation type="submission" date="2016-02" db="EMBL/GenBank/DDBJ databases">
        <title>Genome sequence of Clostridium thermobutyricum DSM 4928.</title>
        <authorList>
            <person name="Poehlein A."/>
            <person name="Daniel R."/>
        </authorList>
    </citation>
    <scope>NUCLEOTIDE SEQUENCE [LARGE SCALE GENOMIC DNA]</scope>
    <source>
        <strain evidence="9 10">DSM 4928</strain>
    </source>
</reference>
<feature type="transmembrane region" description="Helical" evidence="8">
    <location>
        <begin position="48"/>
        <end position="64"/>
    </location>
</feature>
<dbReference type="PANTHER" id="PTHR42810:SF4">
    <property type="entry name" value="URIC ACID TRANSPORTER UACT"/>
    <property type="match status" value="1"/>
</dbReference>
<evidence type="ECO:0000256" key="2">
    <source>
        <dbReference type="ARBA" id="ARBA00008821"/>
    </source>
</evidence>
<keyword evidence="7 8" id="KW-0472">Membrane</keyword>
<feature type="transmembrane region" description="Helical" evidence="8">
    <location>
        <begin position="20"/>
        <end position="42"/>
    </location>
</feature>
<dbReference type="InterPro" id="IPR006042">
    <property type="entry name" value="Xan_ur_permease"/>
</dbReference>
<evidence type="ECO:0000256" key="5">
    <source>
        <dbReference type="ARBA" id="ARBA00022692"/>
    </source>
</evidence>
<evidence type="ECO:0000256" key="3">
    <source>
        <dbReference type="ARBA" id="ARBA00022448"/>
    </source>
</evidence>
<dbReference type="GO" id="GO:0042907">
    <property type="term" value="F:xanthine transmembrane transporter activity"/>
    <property type="evidence" value="ECO:0007669"/>
    <property type="project" value="TreeGrafter"/>
</dbReference>
<dbReference type="Proteomes" id="UP000191448">
    <property type="component" value="Unassembled WGS sequence"/>
</dbReference>
<accession>A0A1V4SYR7</accession>
<feature type="transmembrane region" description="Helical" evidence="8">
    <location>
        <begin position="153"/>
        <end position="171"/>
    </location>
</feature>
<evidence type="ECO:0000256" key="1">
    <source>
        <dbReference type="ARBA" id="ARBA00004651"/>
    </source>
</evidence>
<comment type="similarity">
    <text evidence="2">Belongs to the nucleobase:cation symporter-2 (NCS2) (TC 2.A.40) family.</text>
</comment>
<evidence type="ECO:0000313" key="10">
    <source>
        <dbReference type="Proteomes" id="UP000191448"/>
    </source>
</evidence>
<evidence type="ECO:0000313" key="9">
    <source>
        <dbReference type="EMBL" id="OPX49348.1"/>
    </source>
</evidence>
<dbReference type="RefSeq" id="WP_080022047.1">
    <property type="nucleotide sequence ID" value="NZ_LTAY01000025.1"/>
</dbReference>
<proteinExistence type="inferred from homology"/>
<sequence length="434" mass="46549">MQLFEKNEFKKERTLKENGLRCILAIQHLIAMFGATVLVPMLTGLDPSVALFTAGVGTIIFHICTKGKVPVFLGSSFAFIAVIGVVKETYGDLRYAQGGMMVAGLVYILVSFLIKKIGMDKIKKVLPPQVVGPMIMVIGLNLIPTALNMASKSYILAFITLGTALLIRFFGRGFIKQISILLAVVVGYVASYFMGFIDTAAIGQAALISVPNFTLPKFDMGAVVIIVPVILAVFMEHIGDITTNGSVVGKDFIKDPGLNRTLLGDGLATFVAALLGGPANTTYGENTGVLAITKNYDPSLLRLTAIFAILLSFIAKFGMVIRTIPEPVMGGISLMLFSMIALIGAKTIKLEKVEFNYKNVIVMALIIITGLIAPQINPIIEANFGFIIGIKITNTVALTGLSFAAIVGVISNILINGLKEEKIEEIEILSKELV</sequence>
<dbReference type="NCBIfam" id="TIGR00801">
    <property type="entry name" value="ncs2"/>
    <property type="match status" value="1"/>
</dbReference>
<protein>
    <submittedName>
        <fullName evidence="9">Uracil permease</fullName>
    </submittedName>
</protein>